<keyword evidence="4" id="KW-1185">Reference proteome</keyword>
<feature type="compositionally biased region" description="Basic and acidic residues" evidence="1">
    <location>
        <begin position="434"/>
        <end position="446"/>
    </location>
</feature>
<feature type="compositionally biased region" description="Low complexity" evidence="1">
    <location>
        <begin position="190"/>
        <end position="200"/>
    </location>
</feature>
<feature type="chain" id="PRO_5039085095" evidence="2">
    <location>
        <begin position="28"/>
        <end position="453"/>
    </location>
</feature>
<feature type="region of interest" description="Disordered" evidence="1">
    <location>
        <begin position="163"/>
        <end position="200"/>
    </location>
</feature>
<reference evidence="3 4" key="1">
    <citation type="submission" date="2018-10" db="EMBL/GenBank/DDBJ databases">
        <title>Sequencing the genomes of 1000 actinobacteria strains.</title>
        <authorList>
            <person name="Klenk H.-P."/>
        </authorList>
    </citation>
    <scope>NUCLEOTIDE SEQUENCE [LARGE SCALE GENOMIC DNA]</scope>
    <source>
        <strain evidence="3 4">DSM 43911</strain>
    </source>
</reference>
<proteinExistence type="predicted"/>
<gene>
    <name evidence="3" type="ORF">DFJ66_3855</name>
</gene>
<keyword evidence="2" id="KW-0732">Signal</keyword>
<accession>A0A495XBT8</accession>
<evidence type="ECO:0000256" key="2">
    <source>
        <dbReference type="SAM" id="SignalP"/>
    </source>
</evidence>
<dbReference type="OrthoDB" id="5195782at2"/>
<dbReference type="RefSeq" id="WP_121222891.1">
    <property type="nucleotide sequence ID" value="NZ_JBIUBA010000036.1"/>
</dbReference>
<dbReference type="AlphaFoldDB" id="A0A495XBT8"/>
<feature type="compositionally biased region" description="Pro residues" evidence="1">
    <location>
        <begin position="177"/>
        <end position="189"/>
    </location>
</feature>
<evidence type="ECO:0000256" key="1">
    <source>
        <dbReference type="SAM" id="MobiDB-lite"/>
    </source>
</evidence>
<feature type="signal peptide" evidence="2">
    <location>
        <begin position="1"/>
        <end position="27"/>
    </location>
</feature>
<evidence type="ECO:0000313" key="4">
    <source>
        <dbReference type="Proteomes" id="UP000272729"/>
    </source>
</evidence>
<sequence length="453" mass="49577">MRAVLRRWAIRLPIAAVVAALAFGGLAEGITTATAHADPYVGKNRNTDDPDPYVGKHRQGGKHRKPGAQKVWPWGAPTGDHAKDGRYVRAKNKVTGMILEVWVPYDTAMNDKEAKKIARCFVNCVARKFIESDDPTPSGSTLAKWGAECAAKCRADYLARKAEKGDDDGGTGGTPAKPAPKGPKSPPKNPSVGKVVAKPVVPKGRSGRVSVLAPLAEAVAQDNAGRVERKQAELYERALRDPKLRKEIIADYNRLKDNSPLDDLVRDFQNGGKGFNQNDTMAIGKKLVEAQKGMDKAKKAADTSNADPSYRHARKVCNGYDTCVRDVTDKNRKKVADAAKKAKKSNDDPVYQHARSVCGGYDTCVRDVTRKNRKNIADAEKKAKKSNADPAYLQARRECGGYDTCVKQRVKKLREQAAKPTTRGTPTGKPAKQPKKERVDKEDKHYGKQATKK</sequence>
<evidence type="ECO:0000313" key="3">
    <source>
        <dbReference type="EMBL" id="RKT70585.1"/>
    </source>
</evidence>
<feature type="region of interest" description="Disordered" evidence="1">
    <location>
        <begin position="39"/>
        <end position="76"/>
    </location>
</feature>
<dbReference type="Proteomes" id="UP000272729">
    <property type="component" value="Unassembled WGS sequence"/>
</dbReference>
<organism evidence="3 4">
    <name type="scientific">Saccharothrix variisporea</name>
    <dbReference type="NCBI Taxonomy" id="543527"/>
    <lineage>
        <taxon>Bacteria</taxon>
        <taxon>Bacillati</taxon>
        <taxon>Actinomycetota</taxon>
        <taxon>Actinomycetes</taxon>
        <taxon>Pseudonocardiales</taxon>
        <taxon>Pseudonocardiaceae</taxon>
        <taxon>Saccharothrix</taxon>
    </lineage>
</organism>
<name>A0A495XBT8_9PSEU</name>
<feature type="compositionally biased region" description="Basic residues" evidence="1">
    <location>
        <begin position="55"/>
        <end position="67"/>
    </location>
</feature>
<feature type="region of interest" description="Disordered" evidence="1">
    <location>
        <begin position="413"/>
        <end position="453"/>
    </location>
</feature>
<protein>
    <submittedName>
        <fullName evidence="3">Uncharacterized protein</fullName>
    </submittedName>
</protein>
<comment type="caution">
    <text evidence="3">The sequence shown here is derived from an EMBL/GenBank/DDBJ whole genome shotgun (WGS) entry which is preliminary data.</text>
</comment>
<feature type="compositionally biased region" description="Low complexity" evidence="1">
    <location>
        <begin position="418"/>
        <end position="431"/>
    </location>
</feature>
<dbReference type="EMBL" id="RBXR01000001">
    <property type="protein sequence ID" value="RKT70585.1"/>
    <property type="molecule type" value="Genomic_DNA"/>
</dbReference>